<dbReference type="InterPro" id="IPR006120">
    <property type="entry name" value="Resolvase_HTH_dom"/>
</dbReference>
<dbReference type="Gene3D" id="1.10.10.60">
    <property type="entry name" value="Homeodomain-like"/>
    <property type="match status" value="1"/>
</dbReference>
<organism evidence="3">
    <name type="scientific">Caudovirales sp. ctEpl1</name>
    <dbReference type="NCBI Taxonomy" id="2826770"/>
    <lineage>
        <taxon>Viruses</taxon>
        <taxon>Duplodnaviria</taxon>
        <taxon>Heunggongvirae</taxon>
        <taxon>Uroviricota</taxon>
        <taxon>Caudoviricetes</taxon>
    </lineage>
</organism>
<proteinExistence type="predicted"/>
<reference evidence="3" key="1">
    <citation type="journal article" date="2021" name="Proc. Natl. Acad. Sci. U.S.A.">
        <title>A Catalog of Tens of Thousands of Viruses from Human Metagenomes Reveals Hidden Associations with Chronic Diseases.</title>
        <authorList>
            <person name="Tisza M.J."/>
            <person name="Buck C.B."/>
        </authorList>
    </citation>
    <scope>NUCLEOTIDE SEQUENCE</scope>
    <source>
        <strain evidence="3">CtEpl1</strain>
    </source>
</reference>
<feature type="domain" description="Resolvase HTH" evidence="2">
    <location>
        <begin position="41"/>
        <end position="78"/>
    </location>
</feature>
<dbReference type="GO" id="GO:0003677">
    <property type="term" value="F:DNA binding"/>
    <property type="evidence" value="ECO:0007669"/>
    <property type="project" value="InterPro"/>
</dbReference>
<sequence length="97" mass="10815">MQNTSMAGVPINCINWLALGAVVYGAMEKKKALRVLGLKEQYKANDLIKYEEVKALVNKGISYRKIAEELGVSLSTFKNKCKELGITSKRGRKSNKH</sequence>
<name>A0A8S5NQY8_9CAUD</name>
<dbReference type="GO" id="GO:0000150">
    <property type="term" value="F:DNA strand exchange activity"/>
    <property type="evidence" value="ECO:0007669"/>
    <property type="project" value="InterPro"/>
</dbReference>
<evidence type="ECO:0000313" key="3">
    <source>
        <dbReference type="EMBL" id="DAD97105.1"/>
    </source>
</evidence>
<evidence type="ECO:0000259" key="2">
    <source>
        <dbReference type="Pfam" id="PF02796"/>
    </source>
</evidence>
<evidence type="ECO:0000256" key="1">
    <source>
        <dbReference type="SAM" id="Phobius"/>
    </source>
</evidence>
<keyword evidence="1" id="KW-0472">Membrane</keyword>
<dbReference type="Pfam" id="PF02796">
    <property type="entry name" value="HTH_7"/>
    <property type="match status" value="1"/>
</dbReference>
<keyword evidence="1" id="KW-0812">Transmembrane</keyword>
<protein>
    <recommendedName>
        <fullName evidence="2">Resolvase HTH domain-containing protein</fullName>
    </recommendedName>
</protein>
<feature type="transmembrane region" description="Helical" evidence="1">
    <location>
        <begin position="6"/>
        <end position="27"/>
    </location>
</feature>
<accession>A0A8S5NQY8</accession>
<keyword evidence="1" id="KW-1133">Transmembrane helix</keyword>
<dbReference type="EMBL" id="BK015230">
    <property type="protein sequence ID" value="DAD97105.1"/>
    <property type="molecule type" value="Genomic_DNA"/>
</dbReference>